<dbReference type="AlphaFoldDB" id="I4B894"/>
<dbReference type="InterPro" id="IPR016185">
    <property type="entry name" value="PreATP-grasp_dom_sf"/>
</dbReference>
<dbReference type="SUPFAM" id="SSF56059">
    <property type="entry name" value="Glutathione synthetase ATP-binding domain-like"/>
    <property type="match status" value="1"/>
</dbReference>
<keyword evidence="4" id="KW-0560">Oxidoreductase</keyword>
<protein>
    <submittedName>
        <fullName evidence="8">Ferredoxin-dependent glutamate synthase</fullName>
    </submittedName>
</protein>
<proteinExistence type="predicted"/>
<evidence type="ECO:0000256" key="5">
    <source>
        <dbReference type="PROSITE-ProRule" id="PRU00409"/>
    </source>
</evidence>
<dbReference type="KEGG" id="tpx:Turpa_2862"/>
<evidence type="ECO:0000313" key="9">
    <source>
        <dbReference type="Proteomes" id="UP000006048"/>
    </source>
</evidence>
<evidence type="ECO:0000256" key="1">
    <source>
        <dbReference type="ARBA" id="ARBA00001917"/>
    </source>
</evidence>
<dbReference type="InterPro" id="IPR013785">
    <property type="entry name" value="Aldolase_TIM"/>
</dbReference>
<dbReference type="InterPro" id="IPR011761">
    <property type="entry name" value="ATP-grasp"/>
</dbReference>
<keyword evidence="2" id="KW-0285">Flavoprotein</keyword>
<dbReference type="Gene3D" id="3.30.1490.20">
    <property type="entry name" value="ATP-grasp fold, A domain"/>
    <property type="match status" value="1"/>
</dbReference>
<feature type="domain" description="FMN hydroxy acid dehydrogenase" evidence="7">
    <location>
        <begin position="465"/>
        <end position="777"/>
    </location>
</feature>
<accession>I4B894</accession>
<name>I4B894_TURPD</name>
<dbReference type="PROSITE" id="PS51349">
    <property type="entry name" value="FMN_HYDROXY_ACID_DH_2"/>
    <property type="match status" value="1"/>
</dbReference>
<dbReference type="Gene3D" id="3.20.20.70">
    <property type="entry name" value="Aldolase class I"/>
    <property type="match status" value="1"/>
</dbReference>
<dbReference type="Gene3D" id="3.30.470.20">
    <property type="entry name" value="ATP-grasp fold, B domain"/>
    <property type="match status" value="1"/>
</dbReference>
<dbReference type="InterPro" id="IPR013815">
    <property type="entry name" value="ATP_grasp_subdomain_1"/>
</dbReference>
<dbReference type="SUPFAM" id="SSF51395">
    <property type="entry name" value="FMN-linked oxidoreductases"/>
    <property type="match status" value="1"/>
</dbReference>
<evidence type="ECO:0000259" key="6">
    <source>
        <dbReference type="PROSITE" id="PS50975"/>
    </source>
</evidence>
<dbReference type="SMART" id="SM01240">
    <property type="entry name" value="IMPDH"/>
    <property type="match status" value="1"/>
</dbReference>
<dbReference type="GO" id="GO:0016491">
    <property type="term" value="F:oxidoreductase activity"/>
    <property type="evidence" value="ECO:0007669"/>
    <property type="project" value="UniProtKB-KW"/>
</dbReference>
<organism evidence="8 9">
    <name type="scientific">Turneriella parva (strain ATCC BAA-1111 / DSM 21527 / NCTC 11395 / H)</name>
    <name type="common">Leptospira parva</name>
    <dbReference type="NCBI Taxonomy" id="869212"/>
    <lineage>
        <taxon>Bacteria</taxon>
        <taxon>Pseudomonadati</taxon>
        <taxon>Spirochaetota</taxon>
        <taxon>Spirochaetia</taxon>
        <taxon>Leptospirales</taxon>
        <taxon>Leptospiraceae</taxon>
        <taxon>Turneriella</taxon>
    </lineage>
</organism>
<evidence type="ECO:0000259" key="7">
    <source>
        <dbReference type="PROSITE" id="PS51349"/>
    </source>
</evidence>
<keyword evidence="5" id="KW-0547">Nucleotide-binding</keyword>
<sequence>MAGNEKNTIVLLGAGLLQIPFMQAARELGFRVLALDQNHAAVGRETASEFLHVQIADADAVIAALKPFAGQLAFVTTVATDFSHIVGCVNDALQLPGLTTKQGEVLTHKGKMRDFCKAHGHLHPPYTFSESKDELAAFMRANHCADGFVIKPVQNMGARGVMLIKNADDLAYAFEFSAAAAGPNAQNAQVIVEHFVPAREISVDALCFEGRVMLTGVADRLIEIKDAHFFIENGHTLPADIKPQNFDTIRETLQRYADSLSALSGKAYHGALKGDLRLTASGEIVIGEIAGRLSGGFMSTHTYPAAHGKNLMQLFIRLMMFDRSIMAPAGEDTATQAIAIERSLYAEPGELAGIKSRAELDALQAEYKERGLILVHGNYRSGDSVQNLQNNIGKVYHTVIRSQTLAAAEALFAEIKPKLAFASKTPDYNARAMAKIARENFNNSFCWVCKVCDGGYCASGVPGMGARGEMNTFRDNVQALAEYKIVPGYLSSSSNVAEVDTTLKLFGRDALTLAAPILSAPITGSVTNMGGSITEFDYAIETGSAMASLGLMPTFGDGASADKYRVGLHAIELIGRGFPVFKPRTDQQELLRRIAEAERAGAVAWGIDIDGVSFKTMVLKNAATSRKTPAELKELVRATKLPAVIKGVMSIADAEAAAAAGAAAIVVSNHGGRVLDGMPGTARVLPAISAWVKQHAGQMQVFADGGIRSGADIFRMLALGADAVLIGRPIAIMAVGLGRVGVQSLMNHYIAELRQTMRVLGISRLEEIRPNHVTRLV</sequence>
<dbReference type="Proteomes" id="UP000006048">
    <property type="component" value="Chromosome"/>
</dbReference>
<dbReference type="Pfam" id="PF01070">
    <property type="entry name" value="FMN_dh"/>
    <property type="match status" value="1"/>
</dbReference>
<dbReference type="GO" id="GO:0046872">
    <property type="term" value="F:metal ion binding"/>
    <property type="evidence" value="ECO:0007669"/>
    <property type="project" value="InterPro"/>
</dbReference>
<feature type="domain" description="ATP-grasp" evidence="6">
    <location>
        <begin position="113"/>
        <end position="320"/>
    </location>
</feature>
<keyword evidence="3" id="KW-0288">FMN</keyword>
<dbReference type="PANTHER" id="PTHR10578">
    <property type="entry name" value="S -2-HYDROXY-ACID OXIDASE-RELATED"/>
    <property type="match status" value="1"/>
</dbReference>
<dbReference type="GO" id="GO:0005524">
    <property type="term" value="F:ATP binding"/>
    <property type="evidence" value="ECO:0007669"/>
    <property type="project" value="UniProtKB-UniRule"/>
</dbReference>
<keyword evidence="9" id="KW-1185">Reference proteome</keyword>
<gene>
    <name evidence="8" type="ordered locus">Turpa_2862</name>
</gene>
<dbReference type="EMBL" id="CP002959">
    <property type="protein sequence ID" value="AFM13501.1"/>
    <property type="molecule type" value="Genomic_DNA"/>
</dbReference>
<dbReference type="PROSITE" id="PS50975">
    <property type="entry name" value="ATP_GRASP"/>
    <property type="match status" value="1"/>
</dbReference>
<reference evidence="8 9" key="1">
    <citation type="submission" date="2012-06" db="EMBL/GenBank/DDBJ databases">
        <title>The complete chromosome of genome of Turneriella parva DSM 21527.</title>
        <authorList>
            <consortium name="US DOE Joint Genome Institute (JGI-PGF)"/>
            <person name="Lucas S."/>
            <person name="Han J."/>
            <person name="Lapidus A."/>
            <person name="Bruce D."/>
            <person name="Goodwin L."/>
            <person name="Pitluck S."/>
            <person name="Peters L."/>
            <person name="Kyrpides N."/>
            <person name="Mavromatis K."/>
            <person name="Ivanova N."/>
            <person name="Mikhailova N."/>
            <person name="Chertkov O."/>
            <person name="Detter J.C."/>
            <person name="Tapia R."/>
            <person name="Han C."/>
            <person name="Land M."/>
            <person name="Hauser L."/>
            <person name="Markowitz V."/>
            <person name="Cheng J.-F."/>
            <person name="Hugenholtz P."/>
            <person name="Woyke T."/>
            <person name="Wu D."/>
            <person name="Gronow S."/>
            <person name="Wellnitz S."/>
            <person name="Brambilla E."/>
            <person name="Klenk H.-P."/>
            <person name="Eisen J.A."/>
        </authorList>
    </citation>
    <scope>NUCLEOTIDE SEQUENCE [LARGE SCALE GENOMIC DNA]</scope>
    <source>
        <strain evidence="9">ATCC BAA-1111 / DSM 21527 / NCTC 11395 / H</strain>
    </source>
</reference>
<evidence type="ECO:0000313" key="8">
    <source>
        <dbReference type="EMBL" id="AFM13501.1"/>
    </source>
</evidence>
<dbReference type="Pfam" id="PF13535">
    <property type="entry name" value="ATP-grasp_4"/>
    <property type="match status" value="1"/>
</dbReference>
<dbReference type="PANTHER" id="PTHR10578:SF107">
    <property type="entry name" value="2-HYDROXYACID OXIDASE 1"/>
    <property type="match status" value="1"/>
</dbReference>
<comment type="cofactor">
    <cofactor evidence="1">
        <name>FMN</name>
        <dbReference type="ChEBI" id="CHEBI:58210"/>
    </cofactor>
</comment>
<dbReference type="OrthoDB" id="9803907at2"/>
<dbReference type="SUPFAM" id="SSF52440">
    <property type="entry name" value="PreATP-grasp domain"/>
    <property type="match status" value="1"/>
</dbReference>
<dbReference type="InterPro" id="IPR000262">
    <property type="entry name" value="FMN-dep_DH"/>
</dbReference>
<dbReference type="HOGENOM" id="CLU_386200_0_0_12"/>
<evidence type="ECO:0000256" key="3">
    <source>
        <dbReference type="ARBA" id="ARBA00022643"/>
    </source>
</evidence>
<dbReference type="InterPro" id="IPR037396">
    <property type="entry name" value="FMN_HAD"/>
</dbReference>
<dbReference type="RefSeq" id="WP_014804003.1">
    <property type="nucleotide sequence ID" value="NC_018020.1"/>
</dbReference>
<evidence type="ECO:0000256" key="4">
    <source>
        <dbReference type="ARBA" id="ARBA00023002"/>
    </source>
</evidence>
<evidence type="ECO:0000256" key="2">
    <source>
        <dbReference type="ARBA" id="ARBA00022630"/>
    </source>
</evidence>
<keyword evidence="5" id="KW-0067">ATP-binding</keyword>
<dbReference type="PATRIC" id="fig|869212.3.peg.2883"/>
<dbReference type="STRING" id="869212.Turpa_2862"/>
<dbReference type="Gene3D" id="3.40.50.20">
    <property type="match status" value="1"/>
</dbReference>